<feature type="region of interest" description="Disordered" evidence="2">
    <location>
        <begin position="126"/>
        <end position="175"/>
    </location>
</feature>
<dbReference type="InterPro" id="IPR008807">
    <property type="entry name" value="ROS_MUCR"/>
</dbReference>
<dbReference type="EMBL" id="JACEIB010000003">
    <property type="protein sequence ID" value="MBA2933321.1"/>
    <property type="molecule type" value="Genomic_DNA"/>
</dbReference>
<dbReference type="InterPro" id="IPR041920">
    <property type="entry name" value="ROS/MUCR_sf"/>
</dbReference>
<organism evidence="3 4">
    <name type="scientific">Sphingomonas chungangi</name>
    <dbReference type="NCBI Taxonomy" id="2683589"/>
    <lineage>
        <taxon>Bacteria</taxon>
        <taxon>Pseudomonadati</taxon>
        <taxon>Pseudomonadota</taxon>
        <taxon>Alphaproteobacteria</taxon>
        <taxon>Sphingomonadales</taxon>
        <taxon>Sphingomonadaceae</taxon>
        <taxon>Sphingomonas</taxon>
    </lineage>
</organism>
<gene>
    <name evidence="3" type="ORF">HZF05_04355</name>
</gene>
<evidence type="ECO:0000256" key="2">
    <source>
        <dbReference type="SAM" id="MobiDB-lite"/>
    </source>
</evidence>
<dbReference type="GO" id="GO:0006355">
    <property type="term" value="P:regulation of DNA-templated transcription"/>
    <property type="evidence" value="ECO:0007669"/>
    <property type="project" value="InterPro"/>
</dbReference>
<proteinExistence type="inferred from homology"/>
<name>A0A838L1R9_9SPHN</name>
<dbReference type="Proteomes" id="UP000570166">
    <property type="component" value="Unassembled WGS sequence"/>
</dbReference>
<dbReference type="Gene3D" id="1.10.10.1550">
    <property type="entry name" value="ROS/MUCR transcriptional regulator protein"/>
    <property type="match status" value="1"/>
</dbReference>
<evidence type="ECO:0000313" key="3">
    <source>
        <dbReference type="EMBL" id="MBA2933321.1"/>
    </source>
</evidence>
<comment type="caution">
    <text evidence="3">The sequence shown here is derived from an EMBL/GenBank/DDBJ whole genome shotgun (WGS) entry which is preliminary data.</text>
</comment>
<comment type="similarity">
    <text evidence="1">Belongs to the ros/MucR family.</text>
</comment>
<accession>A0A838L1R9</accession>
<reference evidence="3 4" key="1">
    <citation type="submission" date="2020-07" db="EMBL/GenBank/DDBJ databases">
        <authorList>
            <person name="Sun Q."/>
        </authorList>
    </citation>
    <scope>NUCLEOTIDE SEQUENCE [LARGE SCALE GENOMIC DNA]</scope>
    <source>
        <strain evidence="3 4">CGMCC 1.13654</strain>
    </source>
</reference>
<dbReference type="Pfam" id="PF05443">
    <property type="entry name" value="ROS_MUCR"/>
    <property type="match status" value="1"/>
</dbReference>
<keyword evidence="4" id="KW-1185">Reference proteome</keyword>
<sequence length="175" mass="19041">MSEELTNELLSLTADIVAAHVANNNVSTSEVPQLIAQVHAALTGLTEPKKTEEPELQPAVPVRSSVKHDYIVCLEDGKKLKMLKRYLRTNYDMTPEEYRTKWKLPRDYPMVAPAYAEQRRGLAKQIGLGRKKEEAPAVKPARAKAAPKAAPAAAAAPATPAKRGRKPKAAAPVEA</sequence>
<dbReference type="GO" id="GO:0008270">
    <property type="term" value="F:zinc ion binding"/>
    <property type="evidence" value="ECO:0007669"/>
    <property type="project" value="InterPro"/>
</dbReference>
<evidence type="ECO:0000256" key="1">
    <source>
        <dbReference type="ARBA" id="ARBA00007031"/>
    </source>
</evidence>
<dbReference type="GO" id="GO:0003677">
    <property type="term" value="F:DNA binding"/>
    <property type="evidence" value="ECO:0007669"/>
    <property type="project" value="InterPro"/>
</dbReference>
<evidence type="ECO:0000313" key="4">
    <source>
        <dbReference type="Proteomes" id="UP000570166"/>
    </source>
</evidence>
<protein>
    <submittedName>
        <fullName evidence="3">MucR family transcriptional regulator</fullName>
    </submittedName>
</protein>
<feature type="compositionally biased region" description="Low complexity" evidence="2">
    <location>
        <begin position="137"/>
        <end position="161"/>
    </location>
</feature>
<dbReference type="AlphaFoldDB" id="A0A838L1R9"/>
<dbReference type="RefSeq" id="WP_160363178.1">
    <property type="nucleotide sequence ID" value="NZ_JACEIB010000003.1"/>
</dbReference>